<sequence length="2763" mass="289315">MLNAVSERVVCTLSPPQVGECCVKTNHTNKPNSTDSRWSKKKIIGFYLLAGLCIFTTVAQQQPIIWVKADNAVNASSGVPGNGTTVTNWFDQATANGSQNGGGASAHPGQNENSLPGLPLFRRNAANNINYNPVIRFNGSGAGDAIQFQSPNGLNDQSVFVVFAAQGSGTQQYNQRLLYGGDISNPSGGGPSNSRSDFSIGVANNNRLAFGGGSQGDYFFTGNVNLNGRPTIGTVTRNSNGTSNTTIRSHVNGTQNRGSTTVNNLGNGRPTASLVRIGEHFSNTSSTNSLNGRVAELLVYNSVLSTNQRQRVESYLALKYGITLNANTNNQLGSVVGNTNYDYRDSQGVIIWNRNSQYRYGISGLAKDVFFGLDQRISSSIHSGSRVTMASNSDFNNDNLGGSRPGFSGSRNSLIWANDHGNLTETTTELPSIVTSRIAREWKVQMASDGIRMAGISNVSLQLDIAGISLTNLNDKTLKLIIDEDGNGDFTDGNIRLVNVAQIVGNVARFDNISFSDGEVFSLAVQNMTPFDCSPAFYQIINGQLKVFDPSNGQYTDIGSASPTRINAIGFNTNDNLIYGIPTAAGVDSFGNAIAVNDLVQIDATGKLLRLFPTNLVGPTIAGDIQNGYLYVKNGISVYRINLTNGSSTLVGTNFDASDIGIINGHIYGLKDDVFLDMEIATGNVVTKPILNCNGTDLGGIHFGATFVSNTNDLYFADNFGGLYRIDGYDSPTPCATFVANSQPTTINDGASCPTACPPFDLDCDGCLNDVDQNPNTADPDTDGDGIADPCDSVPEAQDDQSQIGEDQQLDILVLNNDIIGADGPAIPTLSIPSASSSQGGTIQVQDNGTPNNPLDDFIQYTPAVNFNGIDTFIYTLTDVDGNTDTAIVTITVIEDSDEDGIDDISDLDDDNDGILDVNECAQDKPTNITFNTPTDGTMQLPLSGATVNWEITNTFSGVNGHVMDSGNSSNNELFFQYNGDDYNVVADFELNGVPATSEMQLSLFGYLDADTQIAPPIDFGSRFGTYTISWTDDGGNPVPGMAILLDPLDQLKGADGSTEINILQSGGTFTQPVQVPGSHPGLNPSGVWLNNALEWSIIFPKGATKFTINAQDGRSIEGFRFSALETNCANTDGDAFPDYLDVDSDNDGCPDAMEGAGNFVISDLTSSQNLADADEGTVNAQGVPTNSGSPQGNNTAVITADTVSIATQPTDQENCENGNVTFTIQANASSALNYQWQLDSGSGFVDIPGETNPSLSLNNLIIGQDGNQYRVHVSSSDNSCGLVSDSVRLTVYGLPTTANAGLDQENCNAANFTLAANAPTVGNGQWTVVSGTATITDATSPISTINLTSPTATLRWTISNGSCSDSTDEVVLTNHALPTMAQAGLDQENCNDANFTLAANTPVVGTGQWMVVSGTATITDAASPISTINLTSATATLRWTISNGSCTDSSDDVVLTNHALPTVAQAGIDQENCNDADFTLAGNAPVVGTGQWTVVNGTATITDAASPISTINLTSTTATLRWTISNGSCTDSTDDVVLTNHTLPTVAQAGIDQENCNDADFTLAGNAPTVGTGQWTVVNGTATITDTSSPISTINLTSATATLRWTISNGSCTDSTDDVVLTNHGLPTVAQAGLDQENCNNTNFTLAGNAPTVGTGQWTVVSGTASITDDTSPTSPINLTSATATVRWTISNGNCADSSDEVVLTNHALPAAPTSGGDQTQCSSAGMVLTASATVGVGENLIWYDALTGGNQVADPSLSVVGTATYYAESENTASSCTSTNRTPVTLTLNTCSFSVNKIQSAGPSPVTAAGEVLTYTITISNTGTTDITGIVPTENYPGAGTGTLSMATESGTANGILEVGETWMYTATYTVTQADINAGTDLINSIDIDSNETATVTSSTSTPVIQNAGLTLTKTVTTSGTALNDVIEYTLVVTNTGNATLTDIELTDANATIVSGIPIASLAPGASINVVAQHTITQSDLDRGYVENSATATGDSPIGNDDVGDVSDAGDETLETPDGEGNTDGDPTNDPTLNLLPANPELTLIKTVTASGTALNELIEYTLVVTNTGNVTLTDIEVTDVNGIIVSGSPIASLAPGASINVVAQHTITQSDLDRGYIENSATATGDSPIGNDDVGDVSDAGDETLETPDGEGNTDGDPTNDPTLSVLPANPEITLTKTVTTPGTALNDVVEYTLVVTNTGNVTLSDIEVTDAHATIISGSPIASLAPGATMNVVAQHTITQSDLDRGYVENSATATGDSPNGTDDVSDVSDAGDETLETPDGTGNTDGDPTNDPTLLQLGSQSGIGLIKTATYVSGIGNQAGDVVRYQFEIYNLGNTRLYDINLREVVFGGQGTVPNPVYVSGGQNLNAGEVVDLNVGSAPLIFSAEYILTQTDVDSGTISNQAEVSANEPNGNLITDLSDPDSTMAGANNATIIRTLPDLDEDNDGILDAWEDLNLDGDDNPATDPTDSDADGIPDYLDIDSDNDGIPDNVEAQTTLGYIPPSGNDTNGNGLDDAYEINGTGLTPINTDGTDLPDYLDEDSDNDGVRDNIEAHDRDKNGLPDVTLLGVDTDGDGLDDAFESGNLNDIDVNDALDDPMNDLPNSDASDEVDYRDTDDDNDGIPTRREDVDGNGDFSNDDADFDGIPDYLDQNVKPEGPDDGISVYNAITPNNDGKNDVLRIEGIEFYPDNTLRVYNRWGVLVFEKRGYDNRNGLFDGSSTARATLATDNKLPVGSYFYVLDYVNDQDQDKQRTGYLYINR</sequence>
<dbReference type="Gene3D" id="2.60.40.10">
    <property type="entry name" value="Immunoglobulins"/>
    <property type="match status" value="1"/>
</dbReference>
<protein>
    <recommendedName>
        <fullName evidence="8">Ig-like domain-containing protein</fullName>
    </recommendedName>
</protein>
<feature type="compositionally biased region" description="Acidic residues" evidence="1">
    <location>
        <begin position="2136"/>
        <end position="2157"/>
    </location>
</feature>
<feature type="region of interest" description="Disordered" evidence="1">
    <location>
        <begin position="92"/>
        <end position="115"/>
    </location>
</feature>
<dbReference type="PANTHER" id="PTHR34819:SF3">
    <property type="entry name" value="CELL SURFACE PROTEIN"/>
    <property type="match status" value="1"/>
</dbReference>
<dbReference type="InterPro" id="IPR047589">
    <property type="entry name" value="DUF11_rpt"/>
</dbReference>
<feature type="region of interest" description="Disordered" evidence="1">
    <location>
        <begin position="2122"/>
        <end position="2171"/>
    </location>
</feature>
<dbReference type="NCBIfam" id="TIGR01451">
    <property type="entry name" value="B_ant_repeat"/>
    <property type="match status" value="4"/>
</dbReference>
<evidence type="ECO:0000259" key="5">
    <source>
        <dbReference type="Pfam" id="PF26628"/>
    </source>
</evidence>
<feature type="compositionally biased region" description="Acidic residues" evidence="1">
    <location>
        <begin position="2268"/>
        <end position="2281"/>
    </location>
</feature>
<dbReference type="GO" id="GO:0004553">
    <property type="term" value="F:hydrolase activity, hydrolyzing O-glycosyl compounds"/>
    <property type="evidence" value="ECO:0007669"/>
    <property type="project" value="UniProtKB-ARBA"/>
</dbReference>
<dbReference type="NCBIfam" id="TIGR04131">
    <property type="entry name" value="Bac_Flav_CTERM"/>
    <property type="match status" value="1"/>
</dbReference>
<feature type="domain" description="DUF7507" evidence="4">
    <location>
        <begin position="2173"/>
        <end position="2267"/>
    </location>
</feature>
<dbReference type="InterPro" id="IPR055354">
    <property type="entry name" value="DUF7507"/>
</dbReference>
<dbReference type="Pfam" id="PF26628">
    <property type="entry name" value="DUF8202"/>
    <property type="match status" value="1"/>
</dbReference>
<feature type="compositionally biased region" description="Acidic residues" evidence="1">
    <location>
        <begin position="2004"/>
        <end position="2025"/>
    </location>
</feature>
<keyword evidence="2" id="KW-0472">Membrane</keyword>
<dbReference type="InterPro" id="IPR054215">
    <property type="entry name" value="DUF6923"/>
</dbReference>
<dbReference type="GO" id="GO:0005509">
    <property type="term" value="F:calcium ion binding"/>
    <property type="evidence" value="ECO:0007669"/>
    <property type="project" value="InterPro"/>
</dbReference>
<feature type="transmembrane region" description="Helical" evidence="2">
    <location>
        <begin position="43"/>
        <end position="59"/>
    </location>
</feature>
<evidence type="ECO:0000259" key="4">
    <source>
        <dbReference type="Pfam" id="PF24346"/>
    </source>
</evidence>
<dbReference type="GO" id="GO:0005975">
    <property type="term" value="P:carbohydrate metabolic process"/>
    <property type="evidence" value="ECO:0007669"/>
    <property type="project" value="UniProtKB-ARBA"/>
</dbReference>
<evidence type="ECO:0000256" key="1">
    <source>
        <dbReference type="SAM" id="MobiDB-lite"/>
    </source>
</evidence>
<dbReference type="SUPFAM" id="SSF49899">
    <property type="entry name" value="Concanavalin A-like lectins/glucanases"/>
    <property type="match status" value="1"/>
</dbReference>
<dbReference type="InterPro" id="IPR028974">
    <property type="entry name" value="TSP_type-3_rpt"/>
</dbReference>
<feature type="compositionally biased region" description="Polar residues" evidence="1">
    <location>
        <begin position="2254"/>
        <end position="2267"/>
    </location>
</feature>
<comment type="caution">
    <text evidence="6">The sequence shown here is derived from an EMBL/GenBank/DDBJ whole genome shotgun (WGS) entry which is preliminary data.</text>
</comment>
<feature type="compositionally biased region" description="Acidic residues" evidence="1">
    <location>
        <begin position="2609"/>
        <end position="2623"/>
    </location>
</feature>
<feature type="region of interest" description="Disordered" evidence="1">
    <location>
        <begin position="234"/>
        <end position="268"/>
    </location>
</feature>
<feature type="domain" description="DUF7507" evidence="4">
    <location>
        <begin position="2041"/>
        <end position="2134"/>
    </location>
</feature>
<keyword evidence="2" id="KW-0812">Transmembrane</keyword>
<name>A0A2A4G6B3_9FLAO</name>
<feature type="domain" description="DUF7507" evidence="4">
    <location>
        <begin position="2307"/>
        <end position="2421"/>
    </location>
</feature>
<dbReference type="Pfam" id="PF13585">
    <property type="entry name" value="CHU_C"/>
    <property type="match status" value="1"/>
</dbReference>
<feature type="region of interest" description="Disordered" evidence="1">
    <location>
        <begin position="775"/>
        <end position="803"/>
    </location>
</feature>
<evidence type="ECO:0000259" key="3">
    <source>
        <dbReference type="Pfam" id="PF21959"/>
    </source>
</evidence>
<dbReference type="RefSeq" id="WP_097443480.1">
    <property type="nucleotide sequence ID" value="NZ_NBWU01000005.1"/>
</dbReference>
<feature type="region of interest" description="Disordered" evidence="1">
    <location>
        <begin position="2247"/>
        <end position="2299"/>
    </location>
</feature>
<organism evidence="6 7">
    <name type="scientific">Sediminicola luteus</name>
    <dbReference type="NCBI Taxonomy" id="319238"/>
    <lineage>
        <taxon>Bacteria</taxon>
        <taxon>Pseudomonadati</taxon>
        <taxon>Bacteroidota</taxon>
        <taxon>Flavobacteriia</taxon>
        <taxon>Flavobacteriales</taxon>
        <taxon>Flavobacteriaceae</taxon>
        <taxon>Sediminicola</taxon>
    </lineage>
</organism>
<feature type="compositionally biased region" description="Polar residues" evidence="1">
    <location>
        <begin position="234"/>
        <end position="266"/>
    </location>
</feature>
<feature type="region of interest" description="Disordered" evidence="1">
    <location>
        <begin position="2458"/>
        <end position="2479"/>
    </location>
</feature>
<dbReference type="InterPro" id="IPR013320">
    <property type="entry name" value="ConA-like_dom_sf"/>
</dbReference>
<dbReference type="InterPro" id="IPR013783">
    <property type="entry name" value="Ig-like_fold"/>
</dbReference>
<dbReference type="OrthoDB" id="599464at2"/>
<dbReference type="PANTHER" id="PTHR34819">
    <property type="entry name" value="LARGE CYSTEINE-RICH PERIPLASMIC PROTEIN OMCB"/>
    <property type="match status" value="1"/>
</dbReference>
<feature type="domain" description="DUF7507" evidence="4">
    <location>
        <begin position="1910"/>
        <end position="2002"/>
    </location>
</feature>
<evidence type="ECO:0000313" key="6">
    <source>
        <dbReference type="EMBL" id="PCE63528.1"/>
    </source>
</evidence>
<dbReference type="InterPro" id="IPR051172">
    <property type="entry name" value="Chlamydia_OmcB"/>
</dbReference>
<proteinExistence type="predicted"/>
<dbReference type="Gene3D" id="2.40.30.120">
    <property type="entry name" value="Positive stranded ssRNA viruses"/>
    <property type="match status" value="1"/>
</dbReference>
<dbReference type="Pfam" id="PF24346">
    <property type="entry name" value="DUF7507"/>
    <property type="match status" value="5"/>
</dbReference>
<feature type="domain" description="DUF6923" evidence="3">
    <location>
        <begin position="552"/>
        <end position="755"/>
    </location>
</feature>
<feature type="compositionally biased region" description="Acidic residues" evidence="1">
    <location>
        <begin position="2592"/>
        <end position="2601"/>
    </location>
</feature>
<dbReference type="Gene3D" id="4.10.1080.10">
    <property type="entry name" value="TSP type-3 repeat"/>
    <property type="match status" value="1"/>
</dbReference>
<dbReference type="InterPro" id="IPR058515">
    <property type="entry name" value="DUF8202"/>
</dbReference>
<dbReference type="Pfam" id="PF21959">
    <property type="entry name" value="DUF6923"/>
    <property type="match status" value="1"/>
</dbReference>
<dbReference type="SUPFAM" id="SSF63825">
    <property type="entry name" value="YWTD domain"/>
    <property type="match status" value="1"/>
</dbReference>
<feature type="region of interest" description="Disordered" evidence="1">
    <location>
        <begin position="1990"/>
        <end position="2035"/>
    </location>
</feature>
<feature type="region of interest" description="Disordered" evidence="1">
    <location>
        <begin position="2581"/>
        <end position="2648"/>
    </location>
</feature>
<keyword evidence="2" id="KW-1133">Transmembrane helix</keyword>
<evidence type="ECO:0000256" key="2">
    <source>
        <dbReference type="SAM" id="Phobius"/>
    </source>
</evidence>
<gene>
    <name evidence="6" type="ORF">B7P33_15115</name>
</gene>
<dbReference type="EMBL" id="NBWU01000005">
    <property type="protein sequence ID" value="PCE63528.1"/>
    <property type="molecule type" value="Genomic_DNA"/>
</dbReference>
<evidence type="ECO:0008006" key="8">
    <source>
        <dbReference type="Google" id="ProtNLM"/>
    </source>
</evidence>
<accession>A0A2A4G6B3</accession>
<reference evidence="6 7" key="1">
    <citation type="submission" date="2017-04" db="EMBL/GenBank/DDBJ databases">
        <title>A new member of the family Flavobacteriaceae isolated from ascidians.</title>
        <authorList>
            <person name="Chen L."/>
        </authorList>
    </citation>
    <scope>NUCLEOTIDE SEQUENCE [LARGE SCALE GENOMIC DNA]</scope>
    <source>
        <strain evidence="6 7">HQA918</strain>
    </source>
</reference>
<feature type="compositionally biased region" description="Polar residues" evidence="1">
    <location>
        <begin position="2285"/>
        <end position="2298"/>
    </location>
</feature>
<evidence type="ECO:0000313" key="7">
    <source>
        <dbReference type="Proteomes" id="UP000219559"/>
    </source>
</evidence>
<dbReference type="InterPro" id="IPR026341">
    <property type="entry name" value="T9SS_type_B"/>
</dbReference>
<feature type="domain" description="DUF8202" evidence="5">
    <location>
        <begin position="308"/>
        <end position="518"/>
    </location>
</feature>
<keyword evidence="7" id="KW-1185">Reference proteome</keyword>
<feature type="domain" description="DUF7507" evidence="4">
    <location>
        <begin position="1801"/>
        <end position="1886"/>
    </location>
</feature>
<dbReference type="Pfam" id="PF17963">
    <property type="entry name" value="Big_9"/>
    <property type="match status" value="1"/>
</dbReference>
<dbReference type="Proteomes" id="UP000219559">
    <property type="component" value="Unassembled WGS sequence"/>
</dbReference>